<organism evidence="2 3">
    <name type="scientific">Zymoseptoria tritici ST99CH_1A5</name>
    <dbReference type="NCBI Taxonomy" id="1276529"/>
    <lineage>
        <taxon>Eukaryota</taxon>
        <taxon>Fungi</taxon>
        <taxon>Dikarya</taxon>
        <taxon>Ascomycota</taxon>
        <taxon>Pezizomycotina</taxon>
        <taxon>Dothideomycetes</taxon>
        <taxon>Dothideomycetidae</taxon>
        <taxon>Mycosphaerellales</taxon>
        <taxon>Mycosphaerellaceae</taxon>
        <taxon>Zymoseptoria</taxon>
    </lineage>
</organism>
<sequence>MLPPKVALLVLVYLLNAATAFNSYIGCNDTEIAALDSAIDGAMEFAKNITKTGNSLATLNPAATVVPDLSDDNVSALQGLLKEIPNLMLVCDEDSVMVQDKCSVGGFGPRANREVVPKFVWLAATMIGVCPAPTFTSIEVGGGQEAGKRIEGKEVGLAETSELEAKEMLLAIKELTWDLVRRLAIDEKEIGKTNARYGHDTDQGQERSGQMN</sequence>
<evidence type="ECO:0000313" key="3">
    <source>
        <dbReference type="Proteomes" id="UP000215453"/>
    </source>
</evidence>
<feature type="signal peptide" evidence="1">
    <location>
        <begin position="1"/>
        <end position="20"/>
    </location>
</feature>
<evidence type="ECO:0000313" key="2">
    <source>
        <dbReference type="EMBL" id="SMY18818.1"/>
    </source>
</evidence>
<dbReference type="Proteomes" id="UP000215453">
    <property type="component" value="Chromosome 1"/>
</dbReference>
<proteinExistence type="predicted"/>
<protein>
    <submittedName>
        <fullName evidence="2">Uncharacterized protein</fullName>
    </submittedName>
</protein>
<dbReference type="AlphaFoldDB" id="A0A1Y6L652"/>
<keyword evidence="1" id="KW-0732">Signal</keyword>
<evidence type="ECO:0000256" key="1">
    <source>
        <dbReference type="SAM" id="SignalP"/>
    </source>
</evidence>
<gene>
    <name evidence="2" type="ORF">ZT1A5_G253</name>
</gene>
<name>A0A1Y6L652_ZYMTR</name>
<reference evidence="2 3" key="1">
    <citation type="submission" date="2016-10" db="EMBL/GenBank/DDBJ databases">
        <authorList>
            <person name="Varghese N."/>
        </authorList>
    </citation>
    <scope>NUCLEOTIDE SEQUENCE [LARGE SCALE GENOMIC DNA]</scope>
</reference>
<accession>A0A1Y6L652</accession>
<dbReference type="EMBL" id="LT882676">
    <property type="protein sequence ID" value="SMY18818.1"/>
    <property type="molecule type" value="Genomic_DNA"/>
</dbReference>
<feature type="chain" id="PRO_5012848312" evidence="1">
    <location>
        <begin position="21"/>
        <end position="212"/>
    </location>
</feature>